<feature type="compositionally biased region" description="Polar residues" evidence="1">
    <location>
        <begin position="235"/>
        <end position="245"/>
    </location>
</feature>
<protein>
    <submittedName>
        <fullName evidence="2">Uncharacterized protein</fullName>
    </submittedName>
</protein>
<gene>
    <name evidence="2" type="ORF">RhiirA1_398907</name>
</gene>
<dbReference type="Proteomes" id="UP000232688">
    <property type="component" value="Unassembled WGS sequence"/>
</dbReference>
<feature type="compositionally biased region" description="Basic residues" evidence="1">
    <location>
        <begin position="197"/>
        <end position="222"/>
    </location>
</feature>
<feature type="compositionally biased region" description="Low complexity" evidence="1">
    <location>
        <begin position="175"/>
        <end position="184"/>
    </location>
</feature>
<organism evidence="2 3">
    <name type="scientific">Rhizophagus irregularis</name>
    <dbReference type="NCBI Taxonomy" id="588596"/>
    <lineage>
        <taxon>Eukaryota</taxon>
        <taxon>Fungi</taxon>
        <taxon>Fungi incertae sedis</taxon>
        <taxon>Mucoromycota</taxon>
        <taxon>Glomeromycotina</taxon>
        <taxon>Glomeromycetes</taxon>
        <taxon>Glomerales</taxon>
        <taxon>Glomeraceae</taxon>
        <taxon>Rhizophagus</taxon>
    </lineage>
</organism>
<reference evidence="2 3" key="2">
    <citation type="submission" date="2017-10" db="EMBL/GenBank/DDBJ databases">
        <title>Genome analyses suggest a sexual origin of heterokaryosis in a supposedly ancient asexual fungus.</title>
        <authorList>
            <person name="Corradi N."/>
            <person name="Sedzielewska K."/>
            <person name="Noel J."/>
            <person name="Charron P."/>
            <person name="Farinelli L."/>
            <person name="Marton T."/>
            <person name="Kruger M."/>
            <person name="Pelin A."/>
            <person name="Brachmann A."/>
            <person name="Corradi N."/>
        </authorList>
    </citation>
    <scope>NUCLEOTIDE SEQUENCE [LARGE SCALE GENOMIC DNA]</scope>
    <source>
        <strain evidence="2 3">A1</strain>
    </source>
</reference>
<accession>A0A2N0RBV4</accession>
<proteinExistence type="predicted"/>
<dbReference type="VEuPathDB" id="FungiDB:RhiirA1_398907"/>
<comment type="caution">
    <text evidence="2">The sequence shown here is derived from an EMBL/GenBank/DDBJ whole genome shotgun (WGS) entry which is preliminary data.</text>
</comment>
<feature type="compositionally biased region" description="Polar residues" evidence="1">
    <location>
        <begin position="39"/>
        <end position="71"/>
    </location>
</feature>
<dbReference type="VEuPathDB" id="FungiDB:RhiirFUN_010573"/>
<feature type="compositionally biased region" description="Basic and acidic residues" evidence="1">
    <location>
        <begin position="153"/>
        <end position="173"/>
    </location>
</feature>
<evidence type="ECO:0000313" key="3">
    <source>
        <dbReference type="Proteomes" id="UP000232688"/>
    </source>
</evidence>
<dbReference type="AlphaFoldDB" id="A0A2N0RBV4"/>
<feature type="compositionally biased region" description="Low complexity" evidence="1">
    <location>
        <begin position="223"/>
        <end position="234"/>
    </location>
</feature>
<feature type="compositionally biased region" description="Polar residues" evidence="1">
    <location>
        <begin position="1"/>
        <end position="31"/>
    </location>
</feature>
<feature type="region of interest" description="Disordered" evidence="1">
    <location>
        <begin position="519"/>
        <end position="566"/>
    </location>
</feature>
<name>A0A2N0RBV4_9GLOM</name>
<reference evidence="2 3" key="1">
    <citation type="submission" date="2017-10" db="EMBL/GenBank/DDBJ databases">
        <title>Extensive intraspecific genome diversity in a model arbuscular mycorrhizal fungus.</title>
        <authorList>
            <person name="Chen E.C.H."/>
            <person name="Morin E."/>
            <person name="Baudet D."/>
            <person name="Noel J."/>
            <person name="Ndikumana S."/>
            <person name="Charron P."/>
            <person name="St-Onge C."/>
            <person name="Giorgi J."/>
            <person name="Grigoriev I.V."/>
            <person name="Roux C."/>
            <person name="Martin F.M."/>
            <person name="Corradi N."/>
        </authorList>
    </citation>
    <scope>NUCLEOTIDE SEQUENCE [LARGE SCALE GENOMIC DNA]</scope>
    <source>
        <strain evidence="2 3">A1</strain>
    </source>
</reference>
<dbReference type="EMBL" id="LLXH01001090">
    <property type="protein sequence ID" value="PKC60785.1"/>
    <property type="molecule type" value="Genomic_DNA"/>
</dbReference>
<evidence type="ECO:0000256" key="1">
    <source>
        <dbReference type="SAM" id="MobiDB-lite"/>
    </source>
</evidence>
<sequence>MSESSAKLQDISSSSIKASNIPTEIVSSDSNESGKEQTSKISESSTKLQDTLSSSIKASNKSTEIFSSDSNESGKKEQTSKISELNTKLQDTSSLFIKASNKPTRFVSSDNKSGKEQTSKVPESSAKLQDTSSSLFIKDFRNKPTGFVFSDNESGKKDHQPSKKKSKMPEKSKKSSSIKASNKSTEIIFSDDESHQPKKNSKNSKKKSKSKKSKKQRKRKQSTSRSDSRSNSSSERTSGLETDSSPAAPRKVTYHSLTELPKDTKDNLRREVKWNIKRMPTGSQLDINKTFESQKDLVTKIIIPALFKVLDTNTYPVSEGVLYEMIHQRHRHQKEDLLKKEKSKFERTEETKRKHGNSCRSELKKSELNPIMLENAYHSPEESEVDSDNDSNENRIVIRDIKWRSDCLKKSELNPIMLENAYHSPEESEVDSDNDSNENRIVIRDIKWRSDCLRMFLRDYLDVLFYQQTVDKRRRKRVFDNSQYAPGEETAPLNAPRWTRSGYKGSMLSIITGELKKYRENDDDDDIGHHSRKKPKSVEGIHDDDDDIGHHSRKKPKSVEGIHNVK</sequence>
<dbReference type="VEuPathDB" id="FungiDB:RhiirFUN_003153"/>
<evidence type="ECO:0000313" key="2">
    <source>
        <dbReference type="EMBL" id="PKC60785.1"/>
    </source>
</evidence>
<feature type="region of interest" description="Disordered" evidence="1">
    <location>
        <begin position="1"/>
        <end position="264"/>
    </location>
</feature>
<feature type="compositionally biased region" description="Polar residues" evidence="1">
    <location>
        <begin position="80"/>
        <end position="111"/>
    </location>
</feature>
<dbReference type="VEuPathDB" id="FungiDB:FUN_006605"/>
<feature type="compositionally biased region" description="Polar residues" evidence="1">
    <location>
        <begin position="119"/>
        <end position="135"/>
    </location>
</feature>